<dbReference type="PANTHER" id="PTHR21366">
    <property type="entry name" value="GLYOXALASE FAMILY PROTEIN"/>
    <property type="match status" value="1"/>
</dbReference>
<dbReference type="InterPro" id="IPR029068">
    <property type="entry name" value="Glyas_Bleomycin-R_OHBP_Dase"/>
</dbReference>
<protein>
    <recommendedName>
        <fullName evidence="2">Glyoxalase domain-containing protein 5</fullName>
    </recommendedName>
</protein>
<dbReference type="SUPFAM" id="SSF54593">
    <property type="entry name" value="Glyoxalase/Bleomycin resistance protein/Dihydroxybiphenyl dioxygenase"/>
    <property type="match status" value="1"/>
</dbReference>
<dbReference type="InterPro" id="IPR004360">
    <property type="entry name" value="Glyas_Fos-R_dOase_dom"/>
</dbReference>
<dbReference type="GeneTree" id="ENSGT00940000168152"/>
<dbReference type="InterPro" id="IPR037523">
    <property type="entry name" value="VOC_core"/>
</dbReference>
<evidence type="ECO:0000259" key="3">
    <source>
        <dbReference type="PROSITE" id="PS51819"/>
    </source>
</evidence>
<comment type="similarity">
    <text evidence="1">Belongs to the glyoxalase I family.</text>
</comment>
<dbReference type="Pfam" id="PF00903">
    <property type="entry name" value="Glyoxalase"/>
    <property type="match status" value="1"/>
</dbReference>
<dbReference type="PROSITE" id="PS51819">
    <property type="entry name" value="VOC"/>
    <property type="match status" value="1"/>
</dbReference>
<reference evidence="4" key="1">
    <citation type="submission" date="2025-08" db="UniProtKB">
        <authorList>
            <consortium name="Ensembl"/>
        </authorList>
    </citation>
    <scope>IDENTIFICATION</scope>
</reference>
<dbReference type="InterPro" id="IPR050383">
    <property type="entry name" value="GlyoxalaseI/FosfomycinResist"/>
</dbReference>
<feature type="domain" description="VOC" evidence="3">
    <location>
        <begin position="43"/>
        <end position="166"/>
    </location>
</feature>
<evidence type="ECO:0000256" key="1">
    <source>
        <dbReference type="ARBA" id="ARBA00010363"/>
    </source>
</evidence>
<dbReference type="Proteomes" id="UP000261540">
    <property type="component" value="Unplaced"/>
</dbReference>
<dbReference type="Ensembl" id="ENSPKIT00000029933.1">
    <property type="protein sequence ID" value="ENSPKIP00000005917.1"/>
    <property type="gene ID" value="ENSPKIG00000022404.1"/>
</dbReference>
<keyword evidence="5" id="KW-1185">Reference proteome</keyword>
<evidence type="ECO:0000313" key="5">
    <source>
        <dbReference type="Proteomes" id="UP000261540"/>
    </source>
</evidence>
<dbReference type="Gene3D" id="3.10.180.10">
    <property type="entry name" value="2,3-Dihydroxybiphenyl 1,2-Dioxygenase, domain 1"/>
    <property type="match status" value="1"/>
</dbReference>
<accession>A0A3B3QGM1</accession>
<evidence type="ECO:0000313" key="4">
    <source>
        <dbReference type="Ensembl" id="ENSPKIP00000005917.1"/>
    </source>
</evidence>
<reference evidence="4" key="2">
    <citation type="submission" date="2025-09" db="UniProtKB">
        <authorList>
            <consortium name="Ensembl"/>
        </authorList>
    </citation>
    <scope>IDENTIFICATION</scope>
</reference>
<name>A0A3B3QGM1_9TELE</name>
<dbReference type="PANTHER" id="PTHR21366:SF14">
    <property type="entry name" value="GLYOXALASE DOMAIN-CONTAINING PROTEIN 5"/>
    <property type="match status" value="1"/>
</dbReference>
<sequence>MSAALRNLGSFVALCARASYKPLVHGSSPVVRLYGSCPIRISKLDHLVLTVKSISDTIAFYSSVLGMEVITFKGNRKALGFGQQKFNLHEAGKEFEPKARLPTPGSVDLCLITTTPLATVAAHLQSKPPDRIYNLEHLLILILDRKKHTSKVFQTWSHPDVEVVLDI</sequence>
<dbReference type="AlphaFoldDB" id="A0A3B3QGM1"/>
<proteinExistence type="inferred from homology"/>
<organism evidence="4 5">
    <name type="scientific">Paramormyrops kingsleyae</name>
    <dbReference type="NCBI Taxonomy" id="1676925"/>
    <lineage>
        <taxon>Eukaryota</taxon>
        <taxon>Metazoa</taxon>
        <taxon>Chordata</taxon>
        <taxon>Craniata</taxon>
        <taxon>Vertebrata</taxon>
        <taxon>Euteleostomi</taxon>
        <taxon>Actinopterygii</taxon>
        <taxon>Neopterygii</taxon>
        <taxon>Teleostei</taxon>
        <taxon>Osteoglossocephala</taxon>
        <taxon>Osteoglossomorpha</taxon>
        <taxon>Osteoglossiformes</taxon>
        <taxon>Mormyridae</taxon>
        <taxon>Paramormyrops</taxon>
    </lineage>
</organism>
<evidence type="ECO:0000256" key="2">
    <source>
        <dbReference type="ARBA" id="ARBA00040140"/>
    </source>
</evidence>